<dbReference type="EMBL" id="LXQA010124138">
    <property type="protein sequence ID" value="MCI21280.1"/>
    <property type="molecule type" value="Genomic_DNA"/>
</dbReference>
<sequence>MSLSNSAVDGVLSMDLVKSNILNEEIRRKSQDSPSQSEVLFTESRGRNKNRYSDIRGQGRRNFMNRYKVIECYNYDKNGHIQRDRRLLKKEDKYKGKEDDSDGESTHLTLDDLLLVEEHDIANIVDSASSWVIDSDTSVHATSRRDIFCSYTSGEFGDVKLAHESVLKCVGLGYVNLEMANGSKLTLKDVKHV</sequence>
<proteinExistence type="predicted"/>
<feature type="non-terminal residue" evidence="2">
    <location>
        <position position="193"/>
    </location>
</feature>
<keyword evidence="3" id="KW-1185">Reference proteome</keyword>
<name>A0A392QC19_9FABA</name>
<reference evidence="2 3" key="1">
    <citation type="journal article" date="2018" name="Front. Plant Sci.">
        <title>Red Clover (Trifolium pratense) and Zigzag Clover (T. medium) - A Picture of Genomic Similarities and Differences.</title>
        <authorList>
            <person name="Dluhosova J."/>
            <person name="Istvanek J."/>
            <person name="Nedelnik J."/>
            <person name="Repkova J."/>
        </authorList>
    </citation>
    <scope>NUCLEOTIDE SEQUENCE [LARGE SCALE GENOMIC DNA]</scope>
    <source>
        <strain evidence="3">cv. 10/8</strain>
        <tissue evidence="2">Leaf</tissue>
    </source>
</reference>
<dbReference type="InterPro" id="IPR054722">
    <property type="entry name" value="PolX-like_BBD"/>
</dbReference>
<dbReference type="Proteomes" id="UP000265520">
    <property type="component" value="Unassembled WGS sequence"/>
</dbReference>
<evidence type="ECO:0000313" key="2">
    <source>
        <dbReference type="EMBL" id="MCI21280.1"/>
    </source>
</evidence>
<comment type="caution">
    <text evidence="2">The sequence shown here is derived from an EMBL/GenBank/DDBJ whole genome shotgun (WGS) entry which is preliminary data.</text>
</comment>
<dbReference type="Pfam" id="PF22936">
    <property type="entry name" value="Pol_BBD"/>
    <property type="match status" value="1"/>
</dbReference>
<organism evidence="2 3">
    <name type="scientific">Trifolium medium</name>
    <dbReference type="NCBI Taxonomy" id="97028"/>
    <lineage>
        <taxon>Eukaryota</taxon>
        <taxon>Viridiplantae</taxon>
        <taxon>Streptophyta</taxon>
        <taxon>Embryophyta</taxon>
        <taxon>Tracheophyta</taxon>
        <taxon>Spermatophyta</taxon>
        <taxon>Magnoliopsida</taxon>
        <taxon>eudicotyledons</taxon>
        <taxon>Gunneridae</taxon>
        <taxon>Pentapetalae</taxon>
        <taxon>rosids</taxon>
        <taxon>fabids</taxon>
        <taxon>Fabales</taxon>
        <taxon>Fabaceae</taxon>
        <taxon>Papilionoideae</taxon>
        <taxon>50 kb inversion clade</taxon>
        <taxon>NPAAA clade</taxon>
        <taxon>Hologalegina</taxon>
        <taxon>IRL clade</taxon>
        <taxon>Trifolieae</taxon>
        <taxon>Trifolium</taxon>
    </lineage>
</organism>
<evidence type="ECO:0000259" key="1">
    <source>
        <dbReference type="Pfam" id="PF22936"/>
    </source>
</evidence>
<evidence type="ECO:0000313" key="3">
    <source>
        <dbReference type="Proteomes" id="UP000265520"/>
    </source>
</evidence>
<accession>A0A392QC19</accession>
<feature type="domain" description="Retrovirus-related Pol polyprotein from transposon TNT 1-94-like beta-barrel" evidence="1">
    <location>
        <begin position="131"/>
        <end position="193"/>
    </location>
</feature>
<protein>
    <recommendedName>
        <fullName evidence="1">Retrovirus-related Pol polyprotein from transposon TNT 1-94-like beta-barrel domain-containing protein</fullName>
    </recommendedName>
</protein>
<dbReference type="AlphaFoldDB" id="A0A392QC19"/>